<dbReference type="OrthoDB" id="9772751at2"/>
<evidence type="ECO:0000313" key="2">
    <source>
        <dbReference type="EMBL" id="GBF33016.1"/>
    </source>
</evidence>
<dbReference type="Pfam" id="PF08241">
    <property type="entry name" value="Methyltransf_11"/>
    <property type="match status" value="1"/>
</dbReference>
<reference evidence="3" key="1">
    <citation type="submission" date="2018-02" db="EMBL/GenBank/DDBJ databases">
        <title>Genome sequence of Desulfocucumis palustris strain NAW-5.</title>
        <authorList>
            <person name="Watanabe M."/>
            <person name="Kojima H."/>
            <person name="Fukui M."/>
        </authorList>
    </citation>
    <scope>NUCLEOTIDE SEQUENCE [LARGE SCALE GENOMIC DNA]</scope>
    <source>
        <strain evidence="3">NAW-5</strain>
    </source>
</reference>
<dbReference type="Proteomes" id="UP000239549">
    <property type="component" value="Unassembled WGS sequence"/>
</dbReference>
<dbReference type="InterPro" id="IPR029063">
    <property type="entry name" value="SAM-dependent_MTases_sf"/>
</dbReference>
<dbReference type="GO" id="GO:0000179">
    <property type="term" value="F:rRNA (adenine-N6,N6-)-dimethyltransferase activity"/>
    <property type="evidence" value="ECO:0007669"/>
    <property type="project" value="InterPro"/>
</dbReference>
<dbReference type="RefSeq" id="WP_104371457.1">
    <property type="nucleotide sequence ID" value="NZ_BFAV01000071.1"/>
</dbReference>
<dbReference type="SUPFAM" id="SSF53335">
    <property type="entry name" value="S-adenosyl-L-methionine-dependent methyltransferases"/>
    <property type="match status" value="1"/>
</dbReference>
<dbReference type="InterPro" id="IPR050508">
    <property type="entry name" value="Methyltransf_Superfamily"/>
</dbReference>
<dbReference type="InterPro" id="IPR013216">
    <property type="entry name" value="Methyltransf_11"/>
</dbReference>
<evidence type="ECO:0000313" key="3">
    <source>
        <dbReference type="Proteomes" id="UP000239549"/>
    </source>
</evidence>
<evidence type="ECO:0000259" key="1">
    <source>
        <dbReference type="Pfam" id="PF08241"/>
    </source>
</evidence>
<accession>A0A2L2XFK2</accession>
<organism evidence="2 3">
    <name type="scientific">Desulfocucumis palustris</name>
    <dbReference type="NCBI Taxonomy" id="1898651"/>
    <lineage>
        <taxon>Bacteria</taxon>
        <taxon>Bacillati</taxon>
        <taxon>Bacillota</taxon>
        <taxon>Clostridia</taxon>
        <taxon>Eubacteriales</taxon>
        <taxon>Desulfocucumaceae</taxon>
        <taxon>Desulfocucumis</taxon>
    </lineage>
</organism>
<dbReference type="AlphaFoldDB" id="A0A2L2XFK2"/>
<dbReference type="PANTHER" id="PTHR42912">
    <property type="entry name" value="METHYLTRANSFERASE"/>
    <property type="match status" value="1"/>
</dbReference>
<protein>
    <submittedName>
        <fullName evidence="2">Methyltransferase</fullName>
    </submittedName>
</protein>
<dbReference type="InterPro" id="IPR020596">
    <property type="entry name" value="rRNA_Ade_Mease_Trfase_CS"/>
</dbReference>
<dbReference type="CDD" id="cd02440">
    <property type="entry name" value="AdoMet_MTases"/>
    <property type="match status" value="1"/>
</dbReference>
<dbReference type="Gene3D" id="3.40.50.150">
    <property type="entry name" value="Vaccinia Virus protein VP39"/>
    <property type="match status" value="1"/>
</dbReference>
<dbReference type="EMBL" id="BFAV01000071">
    <property type="protein sequence ID" value="GBF33016.1"/>
    <property type="molecule type" value="Genomic_DNA"/>
</dbReference>
<gene>
    <name evidence="2" type="ORF">DCCM_2113</name>
</gene>
<dbReference type="PANTHER" id="PTHR42912:SF93">
    <property type="entry name" value="N6-ADENOSINE-METHYLTRANSFERASE TMT1A"/>
    <property type="match status" value="1"/>
</dbReference>
<keyword evidence="2" id="KW-0808">Transferase</keyword>
<comment type="caution">
    <text evidence="2">The sequence shown here is derived from an EMBL/GenBank/DDBJ whole genome shotgun (WGS) entry which is preliminary data.</text>
</comment>
<feature type="domain" description="Methyltransferase type 11" evidence="1">
    <location>
        <begin position="50"/>
        <end position="148"/>
    </location>
</feature>
<proteinExistence type="predicted"/>
<dbReference type="PROSITE" id="PS01131">
    <property type="entry name" value="RRNA_A_DIMETH"/>
    <property type="match status" value="1"/>
</dbReference>
<name>A0A2L2XFK2_9FIRM</name>
<sequence length="273" mass="30877">MNLQGSYQINTIASNVELEINRLKAQVELFWDKELKHYIEFGLNDGMLILEVGSGPGFITEKILEKFPNANITAIEIDSFLADFSRKYLSCKNINQFTVIQKSILETGLPDSSFDFAITRLVLEHLPDPISAVREVYRILKPGGKAVFVDNDFEMHIMTYPHVSELKELYDAYCQSRYSEGGNPKIGRELPTILKNGGFSGVDFEIISAHSEIVGDEMFLKSEGIGIPIKLLNDGFLSSKILGRISTEWRRMMKSENHSIIRQLYMAVGEKTL</sequence>
<keyword evidence="2" id="KW-0489">Methyltransferase</keyword>
<keyword evidence="3" id="KW-1185">Reference proteome</keyword>